<keyword evidence="4" id="KW-0566">Pantothenate biosynthesis</keyword>
<dbReference type="SUPFAM" id="SSF51735">
    <property type="entry name" value="NAD(P)-binding Rossmann-fold domains"/>
    <property type="match status" value="1"/>
</dbReference>
<evidence type="ECO:0000259" key="5">
    <source>
        <dbReference type="Pfam" id="PF02558"/>
    </source>
</evidence>
<dbReference type="InterPro" id="IPR008927">
    <property type="entry name" value="6-PGluconate_DH-like_C_sf"/>
</dbReference>
<comment type="similarity">
    <text evidence="1 4">Belongs to the ketopantoate reductase family.</text>
</comment>
<dbReference type="NCBIfam" id="TIGR00745">
    <property type="entry name" value="apbA_panE"/>
    <property type="match status" value="1"/>
</dbReference>
<dbReference type="EC" id="1.1.1.169" evidence="4"/>
<comment type="catalytic activity">
    <reaction evidence="4">
        <text>(R)-pantoate + NADP(+) = 2-dehydropantoate + NADPH + H(+)</text>
        <dbReference type="Rhea" id="RHEA:16233"/>
        <dbReference type="ChEBI" id="CHEBI:11561"/>
        <dbReference type="ChEBI" id="CHEBI:15378"/>
        <dbReference type="ChEBI" id="CHEBI:15980"/>
        <dbReference type="ChEBI" id="CHEBI:57783"/>
        <dbReference type="ChEBI" id="CHEBI:58349"/>
        <dbReference type="EC" id="1.1.1.169"/>
    </reaction>
</comment>
<dbReference type="Gene3D" id="1.10.1040.10">
    <property type="entry name" value="N-(1-d-carboxylethyl)-l-norvaline Dehydrogenase, domain 2"/>
    <property type="match status" value="1"/>
</dbReference>
<proteinExistence type="inferred from homology"/>
<gene>
    <name evidence="7" type="ORF">CGZ93_02300</name>
</gene>
<sequence>MRFAVVGAGALGGYFGALLQRAGHEVGYLVRSETLEVLRRDGLRVHGDTELHLPEVSCTDQADQIGPVDAVLLCVKAHHLDAVLPQLPSLVGPLTAVITTQNGIDAPRRVAEVVGEGAVLPGIVRIFAQLSARGVVDHRGGPGSIAFGEWTNRVTDRVIALREAFHDAGVTVVEPTDIWSELWQKYLFFAAFGLLGSLSAQPIGVIRTRPGLRELLSRAIAEVAAVGSAAGVSLPADAVPRSMAFAEVLPEGSTTSLQRDLLAGVPSELESILGALVRLAAVTGVPVPLHELGYETLAVRAANQD</sequence>
<comment type="caution">
    <text evidence="7">The sequence shown here is derived from an EMBL/GenBank/DDBJ whole genome shotgun (WGS) entry which is preliminary data.</text>
</comment>
<keyword evidence="2 4" id="KW-0521">NADP</keyword>
<dbReference type="NCBIfam" id="NF005091">
    <property type="entry name" value="PRK06522.2-2"/>
    <property type="match status" value="1"/>
</dbReference>
<dbReference type="RefSeq" id="WP_094362592.1">
    <property type="nucleotide sequence ID" value="NZ_NMVQ01000001.1"/>
</dbReference>
<dbReference type="InterPro" id="IPR013328">
    <property type="entry name" value="6PGD_dom2"/>
</dbReference>
<dbReference type="FunFam" id="1.10.1040.10:FF:000017">
    <property type="entry name" value="2-dehydropantoate 2-reductase"/>
    <property type="match status" value="1"/>
</dbReference>
<dbReference type="Gene3D" id="3.40.50.720">
    <property type="entry name" value="NAD(P)-binding Rossmann-like Domain"/>
    <property type="match status" value="1"/>
</dbReference>
<reference evidence="7 8" key="1">
    <citation type="submission" date="2017-07" db="EMBL/GenBank/DDBJ databases">
        <title>Draft whole genome sequences of clinical Proprionibacteriaceae strains.</title>
        <authorList>
            <person name="Bernier A.-M."/>
            <person name="Bernard K."/>
            <person name="Domingo M.-C."/>
        </authorList>
    </citation>
    <scope>NUCLEOTIDE SEQUENCE [LARGE SCALE GENOMIC DNA]</scope>
    <source>
        <strain evidence="7 8">NML 130396</strain>
    </source>
</reference>
<dbReference type="InterPro" id="IPR003710">
    <property type="entry name" value="ApbA"/>
</dbReference>
<organism evidence="7 8">
    <name type="scientific">Enemella dayhoffiae</name>
    <dbReference type="NCBI Taxonomy" id="2016507"/>
    <lineage>
        <taxon>Bacteria</taxon>
        <taxon>Bacillati</taxon>
        <taxon>Actinomycetota</taxon>
        <taxon>Actinomycetes</taxon>
        <taxon>Propionibacteriales</taxon>
        <taxon>Propionibacteriaceae</taxon>
        <taxon>Enemella</taxon>
    </lineage>
</organism>
<dbReference type="AlphaFoldDB" id="A0A255HCD3"/>
<feature type="domain" description="Ketopantoate reductase N-terminal" evidence="5">
    <location>
        <begin position="4"/>
        <end position="151"/>
    </location>
</feature>
<keyword evidence="3 4" id="KW-0560">Oxidoreductase</keyword>
<evidence type="ECO:0000256" key="1">
    <source>
        <dbReference type="ARBA" id="ARBA00007870"/>
    </source>
</evidence>
<evidence type="ECO:0000313" key="7">
    <source>
        <dbReference type="EMBL" id="OYO25385.1"/>
    </source>
</evidence>
<dbReference type="InterPro" id="IPR013332">
    <property type="entry name" value="KPR_N"/>
</dbReference>
<dbReference type="Pfam" id="PF08546">
    <property type="entry name" value="ApbA_C"/>
    <property type="match status" value="1"/>
</dbReference>
<dbReference type="OrthoDB" id="9796561at2"/>
<dbReference type="PANTHER" id="PTHR21708">
    <property type="entry name" value="PROBABLE 2-DEHYDROPANTOATE 2-REDUCTASE"/>
    <property type="match status" value="1"/>
</dbReference>
<dbReference type="EMBL" id="NMVQ01000001">
    <property type="protein sequence ID" value="OYO25385.1"/>
    <property type="molecule type" value="Genomic_DNA"/>
</dbReference>
<dbReference type="GO" id="GO:0005737">
    <property type="term" value="C:cytoplasm"/>
    <property type="evidence" value="ECO:0007669"/>
    <property type="project" value="TreeGrafter"/>
</dbReference>
<dbReference type="GO" id="GO:0008677">
    <property type="term" value="F:2-dehydropantoate 2-reductase activity"/>
    <property type="evidence" value="ECO:0007669"/>
    <property type="project" value="UniProtKB-EC"/>
</dbReference>
<evidence type="ECO:0000256" key="2">
    <source>
        <dbReference type="ARBA" id="ARBA00022857"/>
    </source>
</evidence>
<evidence type="ECO:0000256" key="4">
    <source>
        <dbReference type="RuleBase" id="RU362068"/>
    </source>
</evidence>
<dbReference type="UniPathway" id="UPA00028">
    <property type="reaction ID" value="UER00004"/>
</dbReference>
<keyword evidence="8" id="KW-1185">Reference proteome</keyword>
<feature type="domain" description="Ketopantoate reductase C-terminal" evidence="6">
    <location>
        <begin position="177"/>
        <end position="298"/>
    </location>
</feature>
<dbReference type="Pfam" id="PF02558">
    <property type="entry name" value="ApbA"/>
    <property type="match status" value="1"/>
</dbReference>
<protein>
    <recommendedName>
        <fullName evidence="4">2-dehydropantoate 2-reductase</fullName>
        <ecNumber evidence="4">1.1.1.169</ecNumber>
    </recommendedName>
    <alternativeName>
        <fullName evidence="4">Ketopantoate reductase</fullName>
    </alternativeName>
</protein>
<comment type="pathway">
    <text evidence="4">Cofactor biosynthesis; (R)-pantothenate biosynthesis; (R)-pantoate from 3-methyl-2-oxobutanoate: step 2/2.</text>
</comment>
<name>A0A255HCD3_9ACTN</name>
<dbReference type="InterPro" id="IPR013752">
    <property type="entry name" value="KPA_reductase"/>
</dbReference>
<dbReference type="InterPro" id="IPR036291">
    <property type="entry name" value="NAD(P)-bd_dom_sf"/>
</dbReference>
<evidence type="ECO:0000313" key="8">
    <source>
        <dbReference type="Proteomes" id="UP000216311"/>
    </source>
</evidence>
<dbReference type="SUPFAM" id="SSF48179">
    <property type="entry name" value="6-phosphogluconate dehydrogenase C-terminal domain-like"/>
    <property type="match status" value="1"/>
</dbReference>
<dbReference type="Proteomes" id="UP000216311">
    <property type="component" value="Unassembled WGS sequence"/>
</dbReference>
<dbReference type="InterPro" id="IPR051402">
    <property type="entry name" value="KPR-Related"/>
</dbReference>
<evidence type="ECO:0000259" key="6">
    <source>
        <dbReference type="Pfam" id="PF08546"/>
    </source>
</evidence>
<accession>A0A255HCD3</accession>
<dbReference type="PANTHER" id="PTHR21708:SF26">
    <property type="entry name" value="2-DEHYDROPANTOATE 2-REDUCTASE"/>
    <property type="match status" value="1"/>
</dbReference>
<evidence type="ECO:0000256" key="3">
    <source>
        <dbReference type="ARBA" id="ARBA00023002"/>
    </source>
</evidence>
<comment type="function">
    <text evidence="4">Catalyzes the NADPH-dependent reduction of ketopantoate into pantoic acid.</text>
</comment>
<dbReference type="GO" id="GO:0015940">
    <property type="term" value="P:pantothenate biosynthetic process"/>
    <property type="evidence" value="ECO:0007669"/>
    <property type="project" value="UniProtKB-UniPathway"/>
</dbReference>
<dbReference type="FunFam" id="3.40.50.720:FF:000307">
    <property type="entry name" value="2-dehydropantoate 2-reductase"/>
    <property type="match status" value="1"/>
</dbReference>